<feature type="transmembrane region" description="Helical" evidence="1">
    <location>
        <begin position="23"/>
        <end position="41"/>
    </location>
</feature>
<dbReference type="RefSeq" id="YP_010091953.1">
    <property type="nucleotide sequence ID" value="NC_055727.1"/>
</dbReference>
<organism evidence="2 3">
    <name type="scientific">Proteus phage PM2</name>
    <dbReference type="NCBI Taxonomy" id="2025809"/>
    <lineage>
        <taxon>Viruses</taxon>
        <taxon>Duplodnaviria</taxon>
        <taxon>Heunggongvirae</taxon>
        <taxon>Uroviricota</taxon>
        <taxon>Caudoviricetes</taxon>
        <taxon>Pantevenvirales</taxon>
        <taxon>Straboviridae</taxon>
        <taxon>Bragavirus</taxon>
        <taxon>Bragavirus pm2</taxon>
    </lineage>
</organism>
<evidence type="ECO:0000256" key="1">
    <source>
        <dbReference type="SAM" id="Phobius"/>
    </source>
</evidence>
<dbReference type="EMBL" id="MF001355">
    <property type="protein sequence ID" value="ASZ76345.1"/>
    <property type="molecule type" value="Genomic_DNA"/>
</dbReference>
<dbReference type="Proteomes" id="UP000257595">
    <property type="component" value="Segment"/>
</dbReference>
<keyword evidence="1" id="KW-0812">Transmembrane</keyword>
<proteinExistence type="predicted"/>
<reference evidence="2 3" key="1">
    <citation type="submission" date="2017-04" db="EMBL/GenBank/DDBJ databases">
        <title>Complete Genome Sequence of Lytic Bacteriophage PM2 Infecting Proteus mirabilis Isolates.</title>
        <authorList>
            <person name="Kim D."/>
            <person name="Kim Y.J."/>
            <person name="Han B.K."/>
            <person name="Kim H."/>
        </authorList>
    </citation>
    <scope>NUCLEOTIDE SEQUENCE [LARGE SCALE GENOMIC DNA]</scope>
</reference>
<keyword evidence="1" id="KW-1133">Transmembrane helix</keyword>
<dbReference type="GeneID" id="65109498"/>
<name>A0A249XWJ1_9CAUD</name>
<protein>
    <submittedName>
        <fullName evidence="2">Uncharacterized protein</fullName>
    </submittedName>
</protein>
<accession>A0A249XWJ1</accession>
<keyword evidence="1" id="KW-0472">Membrane</keyword>
<evidence type="ECO:0000313" key="3">
    <source>
        <dbReference type="Proteomes" id="UP000257595"/>
    </source>
</evidence>
<dbReference type="KEGG" id="vg:65109498"/>
<evidence type="ECO:0000313" key="2">
    <source>
        <dbReference type="EMBL" id="ASZ76345.1"/>
    </source>
</evidence>
<sequence>MKLSELGTFNIGDQIKCESMDYIVMYVGLTGIVVYGLGLLIEKERFVRFNEEIPYASRLIKKEEQWNS</sequence>
<keyword evidence="3" id="KW-1185">Reference proteome</keyword>